<evidence type="ECO:0000256" key="2">
    <source>
        <dbReference type="SAM" id="Phobius"/>
    </source>
</evidence>
<evidence type="ECO:0000313" key="4">
    <source>
        <dbReference type="Proteomes" id="UP000295805"/>
    </source>
</evidence>
<gene>
    <name evidence="3" type="ORF">EDD19_13526</name>
</gene>
<dbReference type="GeneID" id="89529082"/>
<name>A0A4R3ZNQ2_9ACTN</name>
<feature type="transmembrane region" description="Helical" evidence="2">
    <location>
        <begin position="105"/>
        <end position="127"/>
    </location>
</feature>
<feature type="transmembrane region" description="Helical" evidence="2">
    <location>
        <begin position="73"/>
        <end position="99"/>
    </location>
</feature>
<organism evidence="3 4">
    <name type="scientific">Dietzia cinnamea</name>
    <dbReference type="NCBI Taxonomy" id="321318"/>
    <lineage>
        <taxon>Bacteria</taxon>
        <taxon>Bacillati</taxon>
        <taxon>Actinomycetota</taxon>
        <taxon>Actinomycetes</taxon>
        <taxon>Mycobacteriales</taxon>
        <taxon>Dietziaceae</taxon>
        <taxon>Dietzia</taxon>
    </lineage>
</organism>
<dbReference type="EMBL" id="SMCX01000035">
    <property type="protein sequence ID" value="TCW19947.1"/>
    <property type="molecule type" value="Genomic_DNA"/>
</dbReference>
<feature type="compositionally biased region" description="Basic and acidic residues" evidence="1">
    <location>
        <begin position="1"/>
        <end position="18"/>
    </location>
</feature>
<keyword evidence="2" id="KW-1133">Transmembrane helix</keyword>
<feature type="transmembrane region" description="Helical" evidence="2">
    <location>
        <begin position="139"/>
        <end position="161"/>
    </location>
</feature>
<keyword evidence="2" id="KW-0812">Transmembrane</keyword>
<dbReference type="Proteomes" id="UP000295805">
    <property type="component" value="Unassembled WGS sequence"/>
</dbReference>
<evidence type="ECO:0000256" key="1">
    <source>
        <dbReference type="SAM" id="MobiDB-lite"/>
    </source>
</evidence>
<comment type="caution">
    <text evidence="3">The sequence shown here is derived from an EMBL/GenBank/DDBJ whole genome shotgun (WGS) entry which is preliminary data.</text>
</comment>
<accession>A0A4R3ZNQ2</accession>
<evidence type="ECO:0000313" key="3">
    <source>
        <dbReference type="EMBL" id="TCW19947.1"/>
    </source>
</evidence>
<protein>
    <submittedName>
        <fullName evidence="3">Uncharacterized protein</fullName>
    </submittedName>
</protein>
<proteinExistence type="predicted"/>
<dbReference type="AlphaFoldDB" id="A0A4R3ZNQ2"/>
<feature type="transmembrane region" description="Helical" evidence="2">
    <location>
        <begin position="229"/>
        <end position="249"/>
    </location>
</feature>
<reference evidence="3 4" key="1">
    <citation type="submission" date="2019-03" db="EMBL/GenBank/DDBJ databases">
        <title>Root nodule microbial communities of legume samples collected from USA, Mexico and Botswana.</title>
        <authorList>
            <person name="Hirsch A."/>
        </authorList>
    </citation>
    <scope>NUCLEOTIDE SEQUENCE [LARGE SCALE GENOMIC DNA]</scope>
    <source>
        <strain evidence="3 4">55</strain>
    </source>
</reference>
<keyword evidence="2" id="KW-0472">Membrane</keyword>
<feature type="region of interest" description="Disordered" evidence="1">
    <location>
        <begin position="1"/>
        <end position="63"/>
    </location>
</feature>
<dbReference type="RefSeq" id="WP_131886537.1">
    <property type="nucleotide sequence ID" value="NZ_CP143053.1"/>
</dbReference>
<sequence>MTSADDREDARAGRDRTPDTTGSHRRSETAGFALGHGPTHGSSAPLAPEQHDDTARDSLIGTDRGHRTANTSWGAIFAGTVTFLAILVVFALASAALGLSEASGIAVSLWGVMALVLALAAAGYIAGALAVRSGLLHGLVTWATSLVAMLVLVGWLGTSILGTIGGALGNLAQTAGSATSISADQLGQAAQNADIDQQDVDQVQQQADQAAQDAQNQFEQNRDEIATGAWWAVGGLLLGALVTALGGAAGARSTHTTRADDYRSTRGR</sequence>